<dbReference type="AlphaFoldDB" id="W6PWY4"/>
<name>W6PWY4_PENRF</name>
<keyword evidence="3" id="KW-1185">Reference proteome</keyword>
<gene>
    <name evidence="2" type="ORF">PROQFM164_S01g002082</name>
</gene>
<proteinExistence type="predicted"/>
<protein>
    <submittedName>
        <fullName evidence="2">Genomic scaffold, ProqFM164S01</fullName>
    </submittedName>
</protein>
<dbReference type="EMBL" id="HG792015">
    <property type="protein sequence ID" value="CDM28271.1"/>
    <property type="molecule type" value="Genomic_DNA"/>
</dbReference>
<feature type="region of interest" description="Disordered" evidence="1">
    <location>
        <begin position="1"/>
        <end position="92"/>
    </location>
</feature>
<dbReference type="STRING" id="1365484.W6PWY4"/>
<feature type="compositionally biased region" description="Basic and acidic residues" evidence="1">
    <location>
        <begin position="72"/>
        <end position="92"/>
    </location>
</feature>
<reference evidence="2" key="1">
    <citation type="journal article" date="2014" name="Nat. Commun.">
        <title>Multiple recent horizontal transfers of a large genomic region in cheese making fungi.</title>
        <authorList>
            <person name="Cheeseman K."/>
            <person name="Ropars J."/>
            <person name="Renault P."/>
            <person name="Dupont J."/>
            <person name="Gouzy J."/>
            <person name="Branca A."/>
            <person name="Abraham A.L."/>
            <person name="Ceppi M."/>
            <person name="Conseiller E."/>
            <person name="Debuchy R."/>
            <person name="Malagnac F."/>
            <person name="Goarin A."/>
            <person name="Silar P."/>
            <person name="Lacoste S."/>
            <person name="Sallet E."/>
            <person name="Bensimon A."/>
            <person name="Giraud T."/>
            <person name="Brygoo Y."/>
        </authorList>
    </citation>
    <scope>NUCLEOTIDE SEQUENCE [LARGE SCALE GENOMIC DNA]</scope>
    <source>
        <strain evidence="2">FM164</strain>
    </source>
</reference>
<evidence type="ECO:0000256" key="1">
    <source>
        <dbReference type="SAM" id="MobiDB-lite"/>
    </source>
</evidence>
<evidence type="ECO:0000313" key="2">
    <source>
        <dbReference type="EMBL" id="CDM28271.1"/>
    </source>
</evidence>
<organism evidence="2 3">
    <name type="scientific">Penicillium roqueforti (strain FM164)</name>
    <dbReference type="NCBI Taxonomy" id="1365484"/>
    <lineage>
        <taxon>Eukaryota</taxon>
        <taxon>Fungi</taxon>
        <taxon>Dikarya</taxon>
        <taxon>Ascomycota</taxon>
        <taxon>Pezizomycotina</taxon>
        <taxon>Eurotiomycetes</taxon>
        <taxon>Eurotiomycetidae</taxon>
        <taxon>Eurotiales</taxon>
        <taxon>Aspergillaceae</taxon>
        <taxon>Penicillium</taxon>
    </lineage>
</organism>
<evidence type="ECO:0000313" key="3">
    <source>
        <dbReference type="Proteomes" id="UP000030686"/>
    </source>
</evidence>
<sequence>MSEKEQKDGSAALGLQRTETKESLEDLGISDKSPPLDVNYPEVGRAENPEFPEEYTIETKTGLVPESALKQVRSEASQHKASRQDSKESGKR</sequence>
<dbReference type="Proteomes" id="UP000030686">
    <property type="component" value="Unassembled WGS sequence"/>
</dbReference>
<accession>W6PWY4</accession>
<dbReference type="OrthoDB" id="4035738at2759"/>